<protein>
    <recommendedName>
        <fullName evidence="6">Enoyl-CoA hydratase</fullName>
    </recommendedName>
</protein>
<dbReference type="CDD" id="cd06558">
    <property type="entry name" value="crotonase-like"/>
    <property type="match status" value="1"/>
</dbReference>
<evidence type="ECO:0000256" key="1">
    <source>
        <dbReference type="ARBA" id="ARBA00005254"/>
    </source>
</evidence>
<name>A0AAV8UKE4_9RHOD</name>
<evidence type="ECO:0000256" key="2">
    <source>
        <dbReference type="ARBA" id="ARBA00023239"/>
    </source>
</evidence>
<accession>A0AAV8UKE4</accession>
<dbReference type="Gene3D" id="1.10.12.10">
    <property type="entry name" value="Lyase 2-enoyl-coa Hydratase, Chain A, domain 2"/>
    <property type="match status" value="1"/>
</dbReference>
<dbReference type="AlphaFoldDB" id="A0AAV8UKE4"/>
<dbReference type="GO" id="GO:0005739">
    <property type="term" value="C:mitochondrion"/>
    <property type="evidence" value="ECO:0007669"/>
    <property type="project" value="TreeGrafter"/>
</dbReference>
<evidence type="ECO:0000313" key="5">
    <source>
        <dbReference type="Proteomes" id="UP001157974"/>
    </source>
</evidence>
<keyword evidence="5" id="KW-1185">Reference proteome</keyword>
<reference evidence="4 5" key="1">
    <citation type="journal article" date="2023" name="Nat. Commun.">
        <title>Origin of minicircular mitochondrial genomes in red algae.</title>
        <authorList>
            <person name="Lee Y."/>
            <person name="Cho C.H."/>
            <person name="Lee Y.M."/>
            <person name="Park S.I."/>
            <person name="Yang J.H."/>
            <person name="West J.A."/>
            <person name="Bhattacharya D."/>
            <person name="Yoon H.S."/>
        </authorList>
    </citation>
    <scope>NUCLEOTIDE SEQUENCE [LARGE SCALE GENOMIC DNA]</scope>
    <source>
        <strain evidence="4 5">CCMP1338</strain>
        <tissue evidence="4">Whole cell</tissue>
    </source>
</reference>
<dbReference type="Pfam" id="PF00378">
    <property type="entry name" value="ECH_1"/>
    <property type="match status" value="1"/>
</dbReference>
<gene>
    <name evidence="4" type="ORF">NDN08_006319</name>
</gene>
<evidence type="ECO:0000313" key="4">
    <source>
        <dbReference type="EMBL" id="KAJ8903003.1"/>
    </source>
</evidence>
<sequence length="307" mass="32936">MNRTSALIERRRAFGRGLKNLRGVKTDNKQELLKATSANDSLFDRGSKLWVGEHSGSESGIASISLENASTRNALSREVIGRLRDAVNLLNDSPGIRVVVIQSLVDGVFCAGADLKERAKLTLEQQGDTVNTLRTNLDALSKCRVPTVAAMDGPALGGGAELALACDFRIASQRTVIGFPECKLGIIPGAGGTQRLSRLIGPSRAKELIFTGRRVSAGEALEIGLIDKVDDAEDVVAAAKSFTSDILKCAPLAISLAKRAIDEGLDRSIGDGLEWEGQLYAETLHTLDRAEGVRAFNEKRRPVFQGR</sequence>
<dbReference type="Proteomes" id="UP001157974">
    <property type="component" value="Unassembled WGS sequence"/>
</dbReference>
<dbReference type="InterPro" id="IPR029045">
    <property type="entry name" value="ClpP/crotonase-like_dom_sf"/>
</dbReference>
<dbReference type="InterPro" id="IPR014748">
    <property type="entry name" value="Enoyl-CoA_hydra_C"/>
</dbReference>
<dbReference type="GO" id="GO:0016836">
    <property type="term" value="F:hydro-lyase activity"/>
    <property type="evidence" value="ECO:0007669"/>
    <property type="project" value="UniProtKB-ARBA"/>
</dbReference>
<dbReference type="InterPro" id="IPR018376">
    <property type="entry name" value="Enoyl-CoA_hyd/isom_CS"/>
</dbReference>
<dbReference type="PROSITE" id="PS00166">
    <property type="entry name" value="ENOYL_COA_HYDRATASE"/>
    <property type="match status" value="1"/>
</dbReference>
<comment type="caution">
    <text evidence="4">The sequence shown here is derived from an EMBL/GenBank/DDBJ whole genome shotgun (WGS) entry which is preliminary data.</text>
</comment>
<evidence type="ECO:0008006" key="6">
    <source>
        <dbReference type="Google" id="ProtNLM"/>
    </source>
</evidence>
<dbReference type="PANTHER" id="PTHR11941">
    <property type="entry name" value="ENOYL-COA HYDRATASE-RELATED"/>
    <property type="match status" value="1"/>
</dbReference>
<keyword evidence="2" id="KW-0456">Lyase</keyword>
<dbReference type="FunFam" id="3.90.226.10:FF:000009">
    <property type="entry name" value="Carnitinyl-CoA dehydratase"/>
    <property type="match status" value="1"/>
</dbReference>
<organism evidence="4 5">
    <name type="scientific">Rhodosorus marinus</name>
    <dbReference type="NCBI Taxonomy" id="101924"/>
    <lineage>
        <taxon>Eukaryota</taxon>
        <taxon>Rhodophyta</taxon>
        <taxon>Stylonematophyceae</taxon>
        <taxon>Stylonematales</taxon>
        <taxon>Stylonemataceae</taxon>
        <taxon>Rhodosorus</taxon>
    </lineage>
</organism>
<dbReference type="PANTHER" id="PTHR11941:SF171">
    <property type="entry name" value="SD19268P"/>
    <property type="match status" value="1"/>
</dbReference>
<dbReference type="FunFam" id="1.10.12.10:FF:000001">
    <property type="entry name" value="Probable enoyl-CoA hydratase, mitochondrial"/>
    <property type="match status" value="1"/>
</dbReference>
<dbReference type="GO" id="GO:0006635">
    <property type="term" value="P:fatty acid beta-oxidation"/>
    <property type="evidence" value="ECO:0007669"/>
    <property type="project" value="TreeGrafter"/>
</dbReference>
<comment type="similarity">
    <text evidence="1 3">Belongs to the enoyl-CoA hydratase/isomerase family.</text>
</comment>
<proteinExistence type="inferred from homology"/>
<dbReference type="EMBL" id="JAMWBK010000008">
    <property type="protein sequence ID" value="KAJ8903003.1"/>
    <property type="molecule type" value="Genomic_DNA"/>
</dbReference>
<evidence type="ECO:0000256" key="3">
    <source>
        <dbReference type="RuleBase" id="RU003707"/>
    </source>
</evidence>
<dbReference type="SUPFAM" id="SSF52096">
    <property type="entry name" value="ClpP/crotonase"/>
    <property type="match status" value="1"/>
</dbReference>
<dbReference type="Gene3D" id="3.90.226.10">
    <property type="entry name" value="2-enoyl-CoA Hydratase, Chain A, domain 1"/>
    <property type="match status" value="1"/>
</dbReference>
<dbReference type="InterPro" id="IPR001753">
    <property type="entry name" value="Enoyl-CoA_hydra/iso"/>
</dbReference>